<name>A0A0F9VXL0_9ZZZZ</name>
<dbReference type="AlphaFoldDB" id="A0A0F9VXL0"/>
<accession>A0A0F9VXL0</accession>
<comment type="caution">
    <text evidence="1">The sequence shown here is derived from an EMBL/GenBank/DDBJ whole genome shotgun (WGS) entry which is preliminary data.</text>
</comment>
<evidence type="ECO:0000313" key="1">
    <source>
        <dbReference type="EMBL" id="KKN70438.1"/>
    </source>
</evidence>
<dbReference type="EMBL" id="LAZR01000403">
    <property type="protein sequence ID" value="KKN70438.1"/>
    <property type="molecule type" value="Genomic_DNA"/>
</dbReference>
<reference evidence="1" key="1">
    <citation type="journal article" date="2015" name="Nature">
        <title>Complex archaea that bridge the gap between prokaryotes and eukaryotes.</title>
        <authorList>
            <person name="Spang A."/>
            <person name="Saw J.H."/>
            <person name="Jorgensen S.L."/>
            <person name="Zaremba-Niedzwiedzka K."/>
            <person name="Martijn J."/>
            <person name="Lind A.E."/>
            <person name="van Eijk R."/>
            <person name="Schleper C."/>
            <person name="Guy L."/>
            <person name="Ettema T.J."/>
        </authorList>
    </citation>
    <scope>NUCLEOTIDE SEQUENCE</scope>
</reference>
<proteinExistence type="predicted"/>
<sequence>MGNPNYCDEHNTAFFKTGKMRGYAHPIKEGEETVGWCNRPDEVNKTGGKETPPVSVGDGKNRAFALSYSKDLAVAGVIKVNEIGEYAKRFSKYLDIGD</sequence>
<protein>
    <submittedName>
        <fullName evidence="1">Uncharacterized protein</fullName>
    </submittedName>
</protein>
<organism evidence="1">
    <name type="scientific">marine sediment metagenome</name>
    <dbReference type="NCBI Taxonomy" id="412755"/>
    <lineage>
        <taxon>unclassified sequences</taxon>
        <taxon>metagenomes</taxon>
        <taxon>ecological metagenomes</taxon>
    </lineage>
</organism>
<gene>
    <name evidence="1" type="ORF">LCGC14_0431330</name>
</gene>